<gene>
    <name evidence="1" type="ORF">RhiirC2_767862</name>
</gene>
<organism evidence="1 2">
    <name type="scientific">Rhizophagus irregularis</name>
    <dbReference type="NCBI Taxonomy" id="588596"/>
    <lineage>
        <taxon>Eukaryota</taxon>
        <taxon>Fungi</taxon>
        <taxon>Fungi incertae sedis</taxon>
        <taxon>Mucoromycota</taxon>
        <taxon>Glomeromycotina</taxon>
        <taxon>Glomeromycetes</taxon>
        <taxon>Glomerales</taxon>
        <taxon>Glomeraceae</taxon>
        <taxon>Rhizophagus</taxon>
    </lineage>
</organism>
<sequence>MSDLESISSDDSNDAIFSNDFIESILDDSDSSKNKDNYNMNVSPLMLEEGLKKYNLGEENRQLYVIMKKFIITNQINHQNQIKQIYCGHNLNITACHFETSKAFTKPMLKDIEWMYVSGHLKPLAIKCTMLKVKYNRKVYNQDFYKVIYKHQCKDDSRWIIYKNWDHKTNTLIKLFWMSLNQLKSWCKYSDIILNNNTSKTNCYKLSLSFFVAIDNNIKSRIIAQTLMDCEIKDAYA</sequence>
<dbReference type="AlphaFoldDB" id="A0A2N1P3A9"/>
<evidence type="ECO:0000313" key="1">
    <source>
        <dbReference type="EMBL" id="PKK80609.1"/>
    </source>
</evidence>
<proteinExistence type="predicted"/>
<evidence type="ECO:0000313" key="2">
    <source>
        <dbReference type="Proteomes" id="UP000233469"/>
    </source>
</evidence>
<dbReference type="EMBL" id="LLXL01000009">
    <property type="protein sequence ID" value="PKK80609.1"/>
    <property type="molecule type" value="Genomic_DNA"/>
</dbReference>
<reference evidence="1 2" key="1">
    <citation type="submission" date="2016-04" db="EMBL/GenBank/DDBJ databases">
        <title>Genome analyses suggest a sexual origin of heterokaryosis in a supposedly ancient asexual fungus.</title>
        <authorList>
            <person name="Ropars J."/>
            <person name="Sedzielewska K."/>
            <person name="Noel J."/>
            <person name="Charron P."/>
            <person name="Farinelli L."/>
            <person name="Marton T."/>
            <person name="Kruger M."/>
            <person name="Pelin A."/>
            <person name="Brachmann A."/>
            <person name="Corradi N."/>
        </authorList>
    </citation>
    <scope>NUCLEOTIDE SEQUENCE [LARGE SCALE GENOMIC DNA]</scope>
    <source>
        <strain evidence="1 2">C2</strain>
    </source>
</reference>
<dbReference type="Proteomes" id="UP000233469">
    <property type="component" value="Unassembled WGS sequence"/>
</dbReference>
<protein>
    <recommendedName>
        <fullName evidence="3">MULE transposase domain-containing protein</fullName>
    </recommendedName>
</protein>
<dbReference type="VEuPathDB" id="FungiDB:RhiirFUN_015314"/>
<name>A0A2N1P3A9_9GLOM</name>
<comment type="caution">
    <text evidence="1">The sequence shown here is derived from an EMBL/GenBank/DDBJ whole genome shotgun (WGS) entry which is preliminary data.</text>
</comment>
<accession>A0A2N1P3A9</accession>
<reference evidence="1 2" key="2">
    <citation type="submission" date="2017-10" db="EMBL/GenBank/DDBJ databases">
        <title>Extensive intraspecific genome diversity in a model arbuscular mycorrhizal fungus.</title>
        <authorList>
            <person name="Chen E.C.H."/>
            <person name="Morin E."/>
            <person name="Baudet D."/>
            <person name="Noel J."/>
            <person name="Ndikumana S."/>
            <person name="Charron P."/>
            <person name="St-Onge C."/>
            <person name="Giorgi J."/>
            <person name="Grigoriev I.V."/>
            <person name="Roux C."/>
            <person name="Martin F.M."/>
            <person name="Corradi N."/>
        </authorList>
    </citation>
    <scope>NUCLEOTIDE SEQUENCE [LARGE SCALE GENOMIC DNA]</scope>
    <source>
        <strain evidence="1 2">C2</strain>
    </source>
</reference>
<evidence type="ECO:0008006" key="3">
    <source>
        <dbReference type="Google" id="ProtNLM"/>
    </source>
</evidence>
<dbReference type="VEuPathDB" id="FungiDB:RhiirA1_479532"/>